<dbReference type="PANTHER" id="PTHR48049:SF91">
    <property type="entry name" value="UDP-GLYCOSYLTRANSFERASE 79B7-RELATED"/>
    <property type="match status" value="1"/>
</dbReference>
<dbReference type="PROSITE" id="PS00375">
    <property type="entry name" value="UDPGT"/>
    <property type="match status" value="1"/>
</dbReference>
<dbReference type="Gene3D" id="3.40.50.2000">
    <property type="entry name" value="Glycogen Phosphorylase B"/>
    <property type="match status" value="2"/>
</dbReference>
<sequence>MATRKLQPQLKVAMFPLFAVGHITPYIHLSNRLAARGHRVHFLLPGPTTLAKLAPLNRHPHLITFHPIAVPHVDGLPRGAETTADVPRHLIPLVFAAMDATEDQFRSIAARVGPLDVVLYDSSMWLPRIGREVGFLTMTYGIVSASVMALRLVPSARLAKGMTDEEMAMTPPGYPPQSAVLPRPDEIKQSRIFAEKFGSVSLYDRIVTSVSGCDAMALRTCWELEGVFVKYVEEQYGKRAFLTGPVLPDLDLGLGLDEKWAAWLSKYPRGSVLYCAFGSESLLQKDQFQELLRGFELCGRPFLVALKPPEGCATVEEGFPEGFAERVIDGEGGRGLVCGGWVPQLQILDHPSVGCFVSHCGFGSMWESLLSDCQIVLVPQQNDQIVGTMLMTKDLKVGVEVEKDEEGWVSKEKLSEAIEMVMDEGSEIGRVVRENHLKLREVLGDGNLQERYVDGFVCQLYDLLEKC</sequence>
<dbReference type="InterPro" id="IPR002213">
    <property type="entry name" value="UDP_glucos_trans"/>
</dbReference>
<dbReference type="Pfam" id="PF00201">
    <property type="entry name" value="UDPGT"/>
    <property type="match status" value="1"/>
</dbReference>
<comment type="caution">
    <text evidence="8">The sequence shown here is derived from an EMBL/GenBank/DDBJ whole genome shotgun (WGS) entry which is preliminary data.</text>
</comment>
<protein>
    <recommendedName>
        <fullName evidence="7">Glycosyltransferase</fullName>
        <ecNumber evidence="7">2.4.1.-</ecNumber>
    </recommendedName>
</protein>
<evidence type="ECO:0000256" key="7">
    <source>
        <dbReference type="RuleBase" id="RU362057"/>
    </source>
</evidence>
<proteinExistence type="inferred from homology"/>
<dbReference type="CDD" id="cd03784">
    <property type="entry name" value="GT1_Gtf-like"/>
    <property type="match status" value="1"/>
</dbReference>
<dbReference type="EMBL" id="CAXIPQ010000005">
    <property type="protein sequence ID" value="CAL1351935.1"/>
    <property type="molecule type" value="Genomic_DNA"/>
</dbReference>
<keyword evidence="3 6" id="KW-0328">Glycosyltransferase</keyword>
<dbReference type="AlphaFoldDB" id="A0AAV2C7Z8"/>
<dbReference type="InterPro" id="IPR050481">
    <property type="entry name" value="UDP-glycosyltransf_plant"/>
</dbReference>
<dbReference type="SUPFAM" id="SSF53756">
    <property type="entry name" value="UDP-Glycosyltransferase/glycogen phosphorylase"/>
    <property type="match status" value="1"/>
</dbReference>
<keyword evidence="4 6" id="KW-0808">Transferase</keyword>
<evidence type="ECO:0000256" key="3">
    <source>
        <dbReference type="ARBA" id="ARBA00022676"/>
    </source>
</evidence>
<comment type="pathway">
    <text evidence="1">Pigment biosynthesis; anthocyanin biosynthesis.</text>
</comment>
<dbReference type="Proteomes" id="UP001497516">
    <property type="component" value="Unassembled WGS sequence"/>
</dbReference>
<dbReference type="FunFam" id="3.40.50.2000:FF:000037">
    <property type="entry name" value="Glycosyltransferase"/>
    <property type="match status" value="1"/>
</dbReference>
<organism evidence="8 9">
    <name type="scientific">Linum trigynum</name>
    <dbReference type="NCBI Taxonomy" id="586398"/>
    <lineage>
        <taxon>Eukaryota</taxon>
        <taxon>Viridiplantae</taxon>
        <taxon>Streptophyta</taxon>
        <taxon>Embryophyta</taxon>
        <taxon>Tracheophyta</taxon>
        <taxon>Spermatophyta</taxon>
        <taxon>Magnoliopsida</taxon>
        <taxon>eudicotyledons</taxon>
        <taxon>Gunneridae</taxon>
        <taxon>Pentapetalae</taxon>
        <taxon>rosids</taxon>
        <taxon>fabids</taxon>
        <taxon>Malpighiales</taxon>
        <taxon>Linaceae</taxon>
        <taxon>Linum</taxon>
    </lineage>
</organism>
<comment type="catalytic activity">
    <reaction evidence="5">
        <text>an anthocyanidin + UDP-alpha-D-glucose + H(+) = an anthocyanidin 3-O-beta-D-glucoside + UDP</text>
        <dbReference type="Rhea" id="RHEA:20093"/>
        <dbReference type="ChEBI" id="CHEBI:15378"/>
        <dbReference type="ChEBI" id="CHEBI:16307"/>
        <dbReference type="ChEBI" id="CHEBI:58223"/>
        <dbReference type="ChEBI" id="CHEBI:58885"/>
        <dbReference type="ChEBI" id="CHEBI:143576"/>
        <dbReference type="EC" id="2.4.1.115"/>
    </reaction>
</comment>
<evidence type="ECO:0000313" key="8">
    <source>
        <dbReference type="EMBL" id="CAL1351935.1"/>
    </source>
</evidence>
<reference evidence="8 9" key="1">
    <citation type="submission" date="2024-04" db="EMBL/GenBank/DDBJ databases">
        <authorList>
            <person name="Fracassetti M."/>
        </authorList>
    </citation>
    <scope>NUCLEOTIDE SEQUENCE [LARGE SCALE GENOMIC DNA]</scope>
</reference>
<name>A0AAV2C7Z8_9ROSI</name>
<evidence type="ECO:0000256" key="6">
    <source>
        <dbReference type="RuleBase" id="RU003718"/>
    </source>
</evidence>
<keyword evidence="9" id="KW-1185">Reference proteome</keyword>
<dbReference type="EC" id="2.4.1.-" evidence="7"/>
<evidence type="ECO:0000256" key="4">
    <source>
        <dbReference type="ARBA" id="ARBA00022679"/>
    </source>
</evidence>
<gene>
    <name evidence="8" type="ORF">LTRI10_LOCUS10198</name>
</gene>
<evidence type="ECO:0000313" key="9">
    <source>
        <dbReference type="Proteomes" id="UP001497516"/>
    </source>
</evidence>
<evidence type="ECO:0000256" key="1">
    <source>
        <dbReference type="ARBA" id="ARBA00004935"/>
    </source>
</evidence>
<dbReference type="PANTHER" id="PTHR48049">
    <property type="entry name" value="GLYCOSYLTRANSFERASE"/>
    <property type="match status" value="1"/>
</dbReference>
<accession>A0AAV2C7Z8</accession>
<dbReference type="InterPro" id="IPR035595">
    <property type="entry name" value="UDP_glycos_trans_CS"/>
</dbReference>
<evidence type="ECO:0000256" key="5">
    <source>
        <dbReference type="ARBA" id="ARBA00047606"/>
    </source>
</evidence>
<comment type="similarity">
    <text evidence="2 6">Belongs to the UDP-glycosyltransferase family.</text>
</comment>
<dbReference type="GO" id="GO:0047213">
    <property type="term" value="F:anthocyanidin 3-O-glucosyltransferase activity"/>
    <property type="evidence" value="ECO:0007669"/>
    <property type="project" value="UniProtKB-EC"/>
</dbReference>
<evidence type="ECO:0000256" key="2">
    <source>
        <dbReference type="ARBA" id="ARBA00009995"/>
    </source>
</evidence>